<feature type="region of interest" description="Disordered" evidence="1">
    <location>
        <begin position="82"/>
        <end position="116"/>
    </location>
</feature>
<dbReference type="AlphaFoldDB" id="A0A0N4UFM0"/>
<dbReference type="WBParaSite" id="DME_0000624301-mRNA-1">
    <property type="protein sequence ID" value="DME_0000624301-mRNA-1"/>
    <property type="gene ID" value="DME_0000624301"/>
</dbReference>
<gene>
    <name evidence="2" type="ORF">DME_LOCUS1140</name>
</gene>
<evidence type="ECO:0000313" key="4">
    <source>
        <dbReference type="Proteomes" id="UP000274756"/>
    </source>
</evidence>
<sequence length="116" mass="13032">MVIEKNQESALAINTTIPSETRKKEYEELERYQGLKEEPEKMPEVKINVVPVVILALGAATFSQIGKIAPIDSRNNIKNCSPKELLTQNPEPSSSQAGRGLEIEDDLYHEHEMRKG</sequence>
<evidence type="ECO:0000256" key="1">
    <source>
        <dbReference type="SAM" id="MobiDB-lite"/>
    </source>
</evidence>
<dbReference type="OrthoDB" id="5977701at2759"/>
<reference evidence="2 4" key="2">
    <citation type="submission" date="2018-11" db="EMBL/GenBank/DDBJ databases">
        <authorList>
            <consortium name="Pathogen Informatics"/>
        </authorList>
    </citation>
    <scope>NUCLEOTIDE SEQUENCE [LARGE SCALE GENOMIC DNA]</scope>
</reference>
<dbReference type="Proteomes" id="UP000274756">
    <property type="component" value="Unassembled WGS sequence"/>
</dbReference>
<feature type="compositionally biased region" description="Polar residues" evidence="1">
    <location>
        <begin position="86"/>
        <end position="97"/>
    </location>
</feature>
<dbReference type="STRING" id="318479.A0A0N4UFM0"/>
<feature type="compositionally biased region" description="Basic and acidic residues" evidence="1">
    <location>
        <begin position="106"/>
        <end position="116"/>
    </location>
</feature>
<organism evidence="3 5">
    <name type="scientific">Dracunculus medinensis</name>
    <name type="common">Guinea worm</name>
    <dbReference type="NCBI Taxonomy" id="318479"/>
    <lineage>
        <taxon>Eukaryota</taxon>
        <taxon>Metazoa</taxon>
        <taxon>Ecdysozoa</taxon>
        <taxon>Nematoda</taxon>
        <taxon>Chromadorea</taxon>
        <taxon>Rhabditida</taxon>
        <taxon>Spirurina</taxon>
        <taxon>Dracunculoidea</taxon>
        <taxon>Dracunculidae</taxon>
        <taxon>Dracunculus</taxon>
    </lineage>
</organism>
<evidence type="ECO:0000313" key="2">
    <source>
        <dbReference type="EMBL" id="VDN51167.1"/>
    </source>
</evidence>
<reference evidence="5" key="1">
    <citation type="submission" date="2017-02" db="UniProtKB">
        <authorList>
            <consortium name="WormBaseParasite"/>
        </authorList>
    </citation>
    <scope>IDENTIFICATION</scope>
</reference>
<keyword evidence="4" id="KW-1185">Reference proteome</keyword>
<dbReference type="EMBL" id="UYYG01000014">
    <property type="protein sequence ID" value="VDN51167.1"/>
    <property type="molecule type" value="Genomic_DNA"/>
</dbReference>
<protein>
    <submittedName>
        <fullName evidence="5">Ovule protein</fullName>
    </submittedName>
</protein>
<accession>A0A0N4UFM0</accession>
<evidence type="ECO:0000313" key="3">
    <source>
        <dbReference type="Proteomes" id="UP000038040"/>
    </source>
</evidence>
<dbReference type="Proteomes" id="UP000038040">
    <property type="component" value="Unplaced"/>
</dbReference>
<name>A0A0N4UFM0_DRAME</name>
<proteinExistence type="predicted"/>
<evidence type="ECO:0000313" key="5">
    <source>
        <dbReference type="WBParaSite" id="DME_0000624301-mRNA-1"/>
    </source>
</evidence>